<reference evidence="2 3" key="1">
    <citation type="submission" date="2017-01" db="EMBL/GenBank/DDBJ databases">
        <title>The cable genome- insights into the physiology and evolution of filamentous bacteria capable of sulfide oxidation via long distance electron transfer.</title>
        <authorList>
            <person name="Schreiber L."/>
            <person name="Bjerg J.T."/>
            <person name="Boggild A."/>
            <person name="Van De Vossenberg J."/>
            <person name="Meysman F."/>
            <person name="Nielsen L.P."/>
            <person name="Schramm A."/>
            <person name="Kjeldsen K.U."/>
        </authorList>
    </citation>
    <scope>NUCLEOTIDE SEQUENCE [LARGE SCALE GENOMIC DNA]</scope>
    <source>
        <strain evidence="2">MCF</strain>
    </source>
</reference>
<dbReference type="AlphaFoldDB" id="A0A3S3QLI5"/>
<protein>
    <submittedName>
        <fullName evidence="2">Uncharacterized protein</fullName>
    </submittedName>
</protein>
<comment type="caution">
    <text evidence="2">The sequence shown here is derived from an EMBL/GenBank/DDBJ whole genome shotgun (WGS) entry which is preliminary data.</text>
</comment>
<organism evidence="2 3">
    <name type="scientific">Candidatus Electrothrix aarhusensis</name>
    <dbReference type="NCBI Taxonomy" id="1859131"/>
    <lineage>
        <taxon>Bacteria</taxon>
        <taxon>Pseudomonadati</taxon>
        <taxon>Thermodesulfobacteriota</taxon>
        <taxon>Desulfobulbia</taxon>
        <taxon>Desulfobulbales</taxon>
        <taxon>Desulfobulbaceae</taxon>
        <taxon>Candidatus Electrothrix</taxon>
    </lineage>
</organism>
<feature type="region of interest" description="Disordered" evidence="1">
    <location>
        <begin position="1"/>
        <end position="38"/>
    </location>
</feature>
<name>A0A3S3QLI5_9BACT</name>
<evidence type="ECO:0000313" key="2">
    <source>
        <dbReference type="EMBL" id="RWX47804.1"/>
    </source>
</evidence>
<evidence type="ECO:0000313" key="3">
    <source>
        <dbReference type="Proteomes" id="UP000287853"/>
    </source>
</evidence>
<dbReference type="EMBL" id="MTKO01000022">
    <property type="protein sequence ID" value="RWX47804.1"/>
    <property type="molecule type" value="Genomic_DNA"/>
</dbReference>
<dbReference type="Proteomes" id="UP000287853">
    <property type="component" value="Unassembled WGS sequence"/>
</dbReference>
<keyword evidence="3" id="KW-1185">Reference proteome</keyword>
<sequence>MGSPNLFRNPRPRCWPQSQGQGRARLEGQGYCSSQGRS</sequence>
<proteinExistence type="predicted"/>
<gene>
    <name evidence="2" type="ORF">H206_05585</name>
</gene>
<evidence type="ECO:0000256" key="1">
    <source>
        <dbReference type="SAM" id="MobiDB-lite"/>
    </source>
</evidence>
<accession>A0A3S3QLI5</accession>